<reference evidence="2 3" key="1">
    <citation type="submission" date="2018-07" db="EMBL/GenBank/DDBJ databases">
        <title>Complete genome sequence of Flavobacterium psychrolimnae LMG 22018.</title>
        <authorList>
            <person name="Kim D.-U."/>
        </authorList>
    </citation>
    <scope>NUCLEOTIDE SEQUENCE [LARGE SCALE GENOMIC DNA]</scope>
    <source>
        <strain evidence="2 3">LMG 22018</strain>
    </source>
</reference>
<dbReference type="AlphaFoldDB" id="A0A366AZH6"/>
<gene>
    <name evidence="2" type="ORF">DR980_09145</name>
</gene>
<dbReference type="InterPro" id="IPR038186">
    <property type="entry name" value="CHAD_dom_sf"/>
</dbReference>
<evidence type="ECO:0000259" key="1">
    <source>
        <dbReference type="Pfam" id="PF05235"/>
    </source>
</evidence>
<dbReference type="EMBL" id="QNUX01000007">
    <property type="protein sequence ID" value="RBN50275.1"/>
    <property type="molecule type" value="Genomic_DNA"/>
</dbReference>
<protein>
    <recommendedName>
        <fullName evidence="1">CHAD domain-containing protein</fullName>
    </recommendedName>
</protein>
<evidence type="ECO:0000313" key="2">
    <source>
        <dbReference type="EMBL" id="RBN50275.1"/>
    </source>
</evidence>
<dbReference type="Pfam" id="PF05235">
    <property type="entry name" value="CHAD"/>
    <property type="match status" value="1"/>
</dbReference>
<organism evidence="2 3">
    <name type="scientific">Flavobacterium psychrolimnae</name>
    <dbReference type="NCBI Taxonomy" id="249351"/>
    <lineage>
        <taxon>Bacteria</taxon>
        <taxon>Pseudomonadati</taxon>
        <taxon>Bacteroidota</taxon>
        <taxon>Flavobacteriia</taxon>
        <taxon>Flavobacteriales</taxon>
        <taxon>Flavobacteriaceae</taxon>
        <taxon>Flavobacterium</taxon>
    </lineage>
</organism>
<dbReference type="RefSeq" id="WP_113635294.1">
    <property type="nucleotide sequence ID" value="NZ_QNUX01000007.1"/>
</dbReference>
<dbReference type="Proteomes" id="UP000253676">
    <property type="component" value="Unassembled WGS sequence"/>
</dbReference>
<dbReference type="Gene3D" id="1.40.20.10">
    <property type="entry name" value="CHAD domain"/>
    <property type="match status" value="1"/>
</dbReference>
<evidence type="ECO:0000313" key="3">
    <source>
        <dbReference type="Proteomes" id="UP000253676"/>
    </source>
</evidence>
<accession>A0A366AZH6</accession>
<name>A0A366AZH6_9FLAO</name>
<comment type="caution">
    <text evidence="2">The sequence shown here is derived from an EMBL/GenBank/DDBJ whole genome shotgun (WGS) entry which is preliminary data.</text>
</comment>
<dbReference type="OrthoDB" id="773317at2"/>
<keyword evidence="3" id="KW-1185">Reference proteome</keyword>
<feature type="domain" description="CHAD" evidence="1">
    <location>
        <begin position="28"/>
        <end position="216"/>
    </location>
</feature>
<sequence length="261" mass="31124">MKELVTYFKTRESALNLILEKAPESYSVETFHELRVEIKKLKALFELTAFCKKNFKPRKTFKPFSVIFKQAGKVRELQLQQTILEEQPYFSLLKKYPNQLKKLEIKEIQKFFLFTNKSLIKKLNEKHLIIIDFLAKTGKKKVNRYRNKTRKEIKKQISKDAFKKNEIHNFRKRLKVYQYNEKIFPVAQSSKLISTQTLLSDMLGEWHDFEVAILHLKKTIPSYKTNSKERKHLKNIKAVLSLKRELLFHKINATLPCKTFL</sequence>
<proteinExistence type="predicted"/>
<dbReference type="InterPro" id="IPR007899">
    <property type="entry name" value="CHAD_dom"/>
</dbReference>